<dbReference type="AlphaFoldDB" id="A0A368YG52"/>
<accession>A0A368YG52</accession>
<organism evidence="2 3">
    <name type="scientific">Phyllobacterium bourgognense</name>
    <dbReference type="NCBI Taxonomy" id="314236"/>
    <lineage>
        <taxon>Bacteria</taxon>
        <taxon>Pseudomonadati</taxon>
        <taxon>Pseudomonadota</taxon>
        <taxon>Alphaproteobacteria</taxon>
        <taxon>Hyphomicrobiales</taxon>
        <taxon>Phyllobacteriaceae</taxon>
        <taxon>Phyllobacterium</taxon>
    </lineage>
</organism>
<protein>
    <submittedName>
        <fullName evidence="2">Uncharacterized protein</fullName>
    </submittedName>
</protein>
<dbReference type="Proteomes" id="UP000253324">
    <property type="component" value="Unassembled WGS sequence"/>
</dbReference>
<reference evidence="2 3" key="1">
    <citation type="submission" date="2018-07" db="EMBL/GenBank/DDBJ databases">
        <title>Genomic Encyclopedia of Type Strains, Phase III (KMG-III): the genomes of soil and plant-associated and newly described type strains.</title>
        <authorList>
            <person name="Whitman W."/>
        </authorList>
    </citation>
    <scope>NUCLEOTIDE SEQUENCE [LARGE SCALE GENOMIC DNA]</scope>
    <source>
        <strain evidence="2 3">31-25a</strain>
    </source>
</reference>
<comment type="caution">
    <text evidence="2">The sequence shown here is derived from an EMBL/GenBank/DDBJ whole genome shotgun (WGS) entry which is preliminary data.</text>
</comment>
<name>A0A368YG52_9HYPH</name>
<evidence type="ECO:0000313" key="3">
    <source>
        <dbReference type="Proteomes" id="UP000253324"/>
    </source>
</evidence>
<keyword evidence="3" id="KW-1185">Reference proteome</keyword>
<gene>
    <name evidence="2" type="ORF">C7476_12348</name>
</gene>
<dbReference type="EMBL" id="QPJM01000023">
    <property type="protein sequence ID" value="RCW78619.1"/>
    <property type="molecule type" value="Genomic_DNA"/>
</dbReference>
<dbReference type="Pfam" id="PF03729">
    <property type="entry name" value="DUF308"/>
    <property type="match status" value="1"/>
</dbReference>
<keyword evidence="1" id="KW-0472">Membrane</keyword>
<keyword evidence="1" id="KW-0812">Transmembrane</keyword>
<feature type="transmembrane region" description="Helical" evidence="1">
    <location>
        <begin position="143"/>
        <end position="162"/>
    </location>
</feature>
<keyword evidence="1" id="KW-1133">Transmembrane helix</keyword>
<sequence>MTPPNNRKDIYMTHYQTTVASREKEQWLTRYYFTRAGFSAVWVAAALTIGQQSASIAAALLIIYPAWDAAANFVDASRSGGLGNNRTQAINVAVSSVMSVAVVVALSMSMNWVLSAFGLWAIFSGLLQLGTALRRWRTNGGQWAMVLSGGQSAVAGAFFIAQARMPEPPSIANIAGYAGLGAFYFLVSAVWLRVSHLRRKVPA</sequence>
<evidence type="ECO:0000256" key="1">
    <source>
        <dbReference type="SAM" id="Phobius"/>
    </source>
</evidence>
<dbReference type="InterPro" id="IPR005325">
    <property type="entry name" value="DUF308_memb"/>
</dbReference>
<feature type="transmembrane region" description="Helical" evidence="1">
    <location>
        <begin position="112"/>
        <end position="131"/>
    </location>
</feature>
<evidence type="ECO:0000313" key="2">
    <source>
        <dbReference type="EMBL" id="RCW78619.1"/>
    </source>
</evidence>
<proteinExistence type="predicted"/>
<feature type="transmembrane region" description="Helical" evidence="1">
    <location>
        <begin position="174"/>
        <end position="194"/>
    </location>
</feature>